<dbReference type="GO" id="GO:0051751">
    <property type="term" value="F:alpha-1,4-mannosyltransferase activity"/>
    <property type="evidence" value="ECO:0007669"/>
    <property type="project" value="InterPro"/>
</dbReference>
<dbReference type="Pfam" id="PF05007">
    <property type="entry name" value="Mannosyl_trans"/>
    <property type="match status" value="2"/>
</dbReference>
<dbReference type="EMBL" id="QEAP01000070">
    <property type="protein sequence ID" value="TPX75733.1"/>
    <property type="molecule type" value="Genomic_DNA"/>
</dbReference>
<dbReference type="AlphaFoldDB" id="A0A507FHG4"/>
<feature type="transmembrane region" description="Helical" evidence="13">
    <location>
        <begin position="414"/>
        <end position="432"/>
    </location>
</feature>
<dbReference type="GO" id="GO:1990529">
    <property type="term" value="C:glycosylphosphatidylinositol-mannosyltransferase I complex"/>
    <property type="evidence" value="ECO:0007669"/>
    <property type="project" value="TreeGrafter"/>
</dbReference>
<feature type="transmembrane region" description="Helical" evidence="13">
    <location>
        <begin position="469"/>
        <end position="490"/>
    </location>
</feature>
<evidence type="ECO:0000256" key="1">
    <source>
        <dbReference type="ARBA" id="ARBA00004477"/>
    </source>
</evidence>
<feature type="transmembrane region" description="Helical" evidence="13">
    <location>
        <begin position="439"/>
        <end position="457"/>
    </location>
</feature>
<evidence type="ECO:0000256" key="11">
    <source>
        <dbReference type="ARBA" id="ARBA00023136"/>
    </source>
</evidence>
<keyword evidence="6 13" id="KW-0328">Glycosyltransferase</keyword>
<dbReference type="UniPathway" id="UPA00196"/>
<evidence type="ECO:0000256" key="7">
    <source>
        <dbReference type="ARBA" id="ARBA00022679"/>
    </source>
</evidence>
<dbReference type="GO" id="GO:0004376">
    <property type="term" value="F:GPI mannosyltransferase activity"/>
    <property type="evidence" value="ECO:0007669"/>
    <property type="project" value="InterPro"/>
</dbReference>
<feature type="transmembrane region" description="Helical" evidence="13">
    <location>
        <begin position="9"/>
        <end position="28"/>
    </location>
</feature>
<evidence type="ECO:0000256" key="6">
    <source>
        <dbReference type="ARBA" id="ARBA00022676"/>
    </source>
</evidence>
<feature type="transmembrane region" description="Helical" evidence="13">
    <location>
        <begin position="157"/>
        <end position="182"/>
    </location>
</feature>
<keyword evidence="11 13" id="KW-0472">Membrane</keyword>
<dbReference type="InterPro" id="IPR007704">
    <property type="entry name" value="PIG-M"/>
</dbReference>
<dbReference type="STRING" id="246404.A0A507FHG4"/>
<feature type="compositionally biased region" description="Low complexity" evidence="14">
    <location>
        <begin position="124"/>
        <end position="139"/>
    </location>
</feature>
<comment type="pathway">
    <text evidence="2 13">Glycolipid biosynthesis; glycosylphosphatidylinositol-anchor biosynthesis.</text>
</comment>
<feature type="region of interest" description="Disordered" evidence="14">
    <location>
        <begin position="515"/>
        <end position="534"/>
    </location>
</feature>
<proteinExistence type="inferred from homology"/>
<evidence type="ECO:0000256" key="14">
    <source>
        <dbReference type="SAM" id="MobiDB-lite"/>
    </source>
</evidence>
<evidence type="ECO:0000256" key="12">
    <source>
        <dbReference type="ARBA" id="ARBA00025399"/>
    </source>
</evidence>
<comment type="subcellular location">
    <subcellularLocation>
        <location evidence="1 13">Endoplasmic reticulum membrane</location>
        <topology evidence="1 13">Multi-pass membrane protein</topology>
    </subcellularLocation>
</comment>
<evidence type="ECO:0000256" key="5">
    <source>
        <dbReference type="ARBA" id="ARBA00022502"/>
    </source>
</evidence>
<keyword evidence="7 13" id="KW-0808">Transferase</keyword>
<organism evidence="15 16">
    <name type="scientific">Chytriomyces confervae</name>
    <dbReference type="NCBI Taxonomy" id="246404"/>
    <lineage>
        <taxon>Eukaryota</taxon>
        <taxon>Fungi</taxon>
        <taxon>Fungi incertae sedis</taxon>
        <taxon>Chytridiomycota</taxon>
        <taxon>Chytridiomycota incertae sedis</taxon>
        <taxon>Chytridiomycetes</taxon>
        <taxon>Chytridiales</taxon>
        <taxon>Chytriomycetaceae</taxon>
        <taxon>Chytriomyces</taxon>
    </lineage>
</organism>
<comment type="caution">
    <text evidence="15">The sequence shown here is derived from an EMBL/GenBank/DDBJ whole genome shotgun (WGS) entry which is preliminary data.</text>
</comment>
<dbReference type="Proteomes" id="UP000320333">
    <property type="component" value="Unassembled WGS sequence"/>
</dbReference>
<feature type="compositionally biased region" description="Basic and acidic residues" evidence="14">
    <location>
        <begin position="515"/>
        <end position="526"/>
    </location>
</feature>
<accession>A0A507FHG4</accession>
<gene>
    <name evidence="15" type="ORF">CcCBS67573_g02984</name>
</gene>
<evidence type="ECO:0000256" key="4">
    <source>
        <dbReference type="ARBA" id="ARBA00013797"/>
    </source>
</evidence>
<dbReference type="GO" id="GO:0005789">
    <property type="term" value="C:endoplasmic reticulum membrane"/>
    <property type="evidence" value="ECO:0007669"/>
    <property type="project" value="UniProtKB-SubCell"/>
</dbReference>
<dbReference type="PANTHER" id="PTHR12886">
    <property type="entry name" value="PIG-M MANNOSYLTRANSFERASE"/>
    <property type="match status" value="1"/>
</dbReference>
<feature type="transmembrane region" description="Helical" evidence="13">
    <location>
        <begin position="72"/>
        <end position="97"/>
    </location>
</feature>
<dbReference type="EC" id="2.4.1.-" evidence="13"/>
<feature type="region of interest" description="Disordered" evidence="14">
    <location>
        <begin position="237"/>
        <end position="281"/>
    </location>
</feature>
<keyword evidence="9 13" id="KW-0256">Endoplasmic reticulum</keyword>
<keyword evidence="10 13" id="KW-1133">Transmembrane helix</keyword>
<comment type="similarity">
    <text evidence="3 13">Belongs to the PIGM family.</text>
</comment>
<feature type="region of interest" description="Disordered" evidence="14">
    <location>
        <begin position="108"/>
        <end position="139"/>
    </location>
</feature>
<protein>
    <recommendedName>
        <fullName evidence="4 13">GPI mannosyltransferase 1</fullName>
        <ecNumber evidence="13">2.4.1.-</ecNumber>
    </recommendedName>
    <alternativeName>
        <fullName evidence="13">GPI mannosyltransferase I</fullName>
    </alternativeName>
</protein>
<evidence type="ECO:0000256" key="13">
    <source>
        <dbReference type="RuleBase" id="RU365064"/>
    </source>
</evidence>
<evidence type="ECO:0000256" key="10">
    <source>
        <dbReference type="ARBA" id="ARBA00022989"/>
    </source>
</evidence>
<dbReference type="PANTHER" id="PTHR12886:SF0">
    <property type="entry name" value="GPI MANNOSYLTRANSFERASE 1"/>
    <property type="match status" value="1"/>
</dbReference>
<evidence type="ECO:0000256" key="2">
    <source>
        <dbReference type="ARBA" id="ARBA00004687"/>
    </source>
</evidence>
<feature type="transmembrane region" description="Helical" evidence="13">
    <location>
        <begin position="189"/>
        <end position="215"/>
    </location>
</feature>
<sequence>MPLDPKHNALALVSAVTLRLILALFGVWQDSVSAVKYTDIDYAVFTDAAALVSAGSSPYARATYRYTPLLAWLLVYVNGKFLFCACDVLAAICIHWINELNEWNQPPPSNLSQSLKNQKKKQPNKANSPAKSKNNQQQQQHHSSRWLELSLWALNPFVAVISTRGNAESIIASLVLLSVFLLMRQRIAWAGIAFGLAVHLKVYAIIYALPFWLYINHSTTALPAKIDNSNLEHSVVKSELRSRSRSQSRSRSNLKGVQKSSSRSRSRSHSKSDTKSTKHMPPPSENVCFILHPFFTYNRLLFAATSASTFLLLGAVFYKLYGHEFLQHTYLYHITRQDHRHNFSLYFYHLYLDSSAILSEKKSAVSGLVAFIPQLGLSAFVSVKAAVRGDIVMALFAQTFVFVMLNKVMTSQYFMWYLCFLPIILQRSSLVSTQWRKGVTLLGLWIASQAVWLGNAYRLEHLGLNTFRSLHFSGLLFACVNAWILVQVVLSSSVPIRYEGVGIVDSEEEQKRLENVAKGDGIGESKQRRRKKMD</sequence>
<reference evidence="15 16" key="1">
    <citation type="journal article" date="2019" name="Sci. Rep.">
        <title>Comparative genomics of chytrid fungi reveal insights into the obligate biotrophic and pathogenic lifestyle of Synchytrium endobioticum.</title>
        <authorList>
            <person name="van de Vossenberg B.T.L.H."/>
            <person name="Warris S."/>
            <person name="Nguyen H.D.T."/>
            <person name="van Gent-Pelzer M.P.E."/>
            <person name="Joly D.L."/>
            <person name="van de Geest H.C."/>
            <person name="Bonants P.J.M."/>
            <person name="Smith D.S."/>
            <person name="Levesque C.A."/>
            <person name="van der Lee T.A.J."/>
        </authorList>
    </citation>
    <scope>NUCLEOTIDE SEQUENCE [LARGE SCALE GENOMIC DNA]</scope>
    <source>
        <strain evidence="15 16">CBS 675.73</strain>
    </source>
</reference>
<feature type="transmembrane region" description="Helical" evidence="13">
    <location>
        <begin position="300"/>
        <end position="321"/>
    </location>
</feature>
<keyword evidence="5 13" id="KW-0337">GPI-anchor biosynthesis</keyword>
<keyword evidence="16" id="KW-1185">Reference proteome</keyword>
<evidence type="ECO:0000256" key="9">
    <source>
        <dbReference type="ARBA" id="ARBA00022824"/>
    </source>
</evidence>
<evidence type="ECO:0000313" key="15">
    <source>
        <dbReference type="EMBL" id="TPX75733.1"/>
    </source>
</evidence>
<evidence type="ECO:0000256" key="8">
    <source>
        <dbReference type="ARBA" id="ARBA00022692"/>
    </source>
</evidence>
<dbReference type="OrthoDB" id="1741594at2759"/>
<comment type="function">
    <text evidence="12 13">Mannosyltransferase involved in glycosylphosphatidylinositol-anchor biosynthesis. Transfers the first alpha-1,4-mannose to GlcN-acyl-PI during GPI precursor assembly. Required for cell wall integrity.</text>
</comment>
<keyword evidence="8 13" id="KW-0812">Transmembrane</keyword>
<dbReference type="GO" id="GO:0006506">
    <property type="term" value="P:GPI anchor biosynthetic process"/>
    <property type="evidence" value="ECO:0007669"/>
    <property type="project" value="UniProtKB-UniPathway"/>
</dbReference>
<evidence type="ECO:0000256" key="3">
    <source>
        <dbReference type="ARBA" id="ARBA00011071"/>
    </source>
</evidence>
<feature type="transmembrane region" description="Helical" evidence="13">
    <location>
        <begin position="364"/>
        <end position="383"/>
    </location>
</feature>
<name>A0A507FHG4_9FUNG</name>
<evidence type="ECO:0000313" key="16">
    <source>
        <dbReference type="Proteomes" id="UP000320333"/>
    </source>
</evidence>